<evidence type="ECO:0000313" key="7">
    <source>
        <dbReference type="Proteomes" id="UP001597399"/>
    </source>
</evidence>
<reference evidence="7" key="1">
    <citation type="journal article" date="2019" name="Int. J. Syst. Evol. Microbiol.">
        <title>The Global Catalogue of Microorganisms (GCM) 10K type strain sequencing project: providing services to taxonomists for standard genome sequencing and annotation.</title>
        <authorList>
            <consortium name="The Broad Institute Genomics Platform"/>
            <consortium name="The Broad Institute Genome Sequencing Center for Infectious Disease"/>
            <person name="Wu L."/>
            <person name="Ma J."/>
        </authorList>
    </citation>
    <scope>NUCLEOTIDE SEQUENCE [LARGE SCALE GENOMIC DNA]</scope>
    <source>
        <strain evidence="7">TISTR 2466</strain>
    </source>
</reference>
<evidence type="ECO:0000256" key="4">
    <source>
        <dbReference type="ARBA" id="ARBA00023136"/>
    </source>
</evidence>
<protein>
    <submittedName>
        <fullName evidence="6">Energy-coupling factor transporter transmembrane component T family protein</fullName>
    </submittedName>
</protein>
<feature type="transmembrane region" description="Helical" evidence="5">
    <location>
        <begin position="79"/>
        <end position="102"/>
    </location>
</feature>
<feature type="transmembrane region" description="Helical" evidence="5">
    <location>
        <begin position="189"/>
        <end position="209"/>
    </location>
</feature>
<dbReference type="CDD" id="cd16914">
    <property type="entry name" value="EcfT"/>
    <property type="match status" value="1"/>
</dbReference>
<evidence type="ECO:0000256" key="2">
    <source>
        <dbReference type="ARBA" id="ARBA00022692"/>
    </source>
</evidence>
<proteinExistence type="predicted"/>
<dbReference type="Pfam" id="PF02361">
    <property type="entry name" value="CbiQ"/>
    <property type="match status" value="1"/>
</dbReference>
<evidence type="ECO:0000256" key="5">
    <source>
        <dbReference type="SAM" id="Phobius"/>
    </source>
</evidence>
<name>A0ABW5S6G5_9BACL</name>
<feature type="transmembrane region" description="Helical" evidence="5">
    <location>
        <begin position="41"/>
        <end position="67"/>
    </location>
</feature>
<evidence type="ECO:0000256" key="1">
    <source>
        <dbReference type="ARBA" id="ARBA00004141"/>
    </source>
</evidence>
<dbReference type="InterPro" id="IPR003339">
    <property type="entry name" value="ABC/ECF_trnsptr_transmembrane"/>
</dbReference>
<comment type="subcellular location">
    <subcellularLocation>
        <location evidence="1">Membrane</location>
        <topology evidence="1">Multi-pass membrane protein</topology>
    </subcellularLocation>
</comment>
<dbReference type="RefSeq" id="WP_253063826.1">
    <property type="nucleotide sequence ID" value="NZ_JAMXWM010000024.1"/>
</dbReference>
<feature type="transmembrane region" description="Helical" evidence="5">
    <location>
        <begin position="108"/>
        <end position="130"/>
    </location>
</feature>
<dbReference type="Proteomes" id="UP001597399">
    <property type="component" value="Unassembled WGS sequence"/>
</dbReference>
<comment type="caution">
    <text evidence="6">The sequence shown here is derived from an EMBL/GenBank/DDBJ whole genome shotgun (WGS) entry which is preliminary data.</text>
</comment>
<dbReference type="EMBL" id="JBHUMQ010000029">
    <property type="protein sequence ID" value="MFD2694712.1"/>
    <property type="molecule type" value="Genomic_DNA"/>
</dbReference>
<keyword evidence="3 5" id="KW-1133">Transmembrane helix</keyword>
<evidence type="ECO:0000256" key="3">
    <source>
        <dbReference type="ARBA" id="ARBA00022989"/>
    </source>
</evidence>
<feature type="transmembrane region" description="Helical" evidence="5">
    <location>
        <begin position="252"/>
        <end position="272"/>
    </location>
</feature>
<organism evidence="6 7">
    <name type="scientific">Sporolactobacillus shoreicorticis</name>
    <dbReference type="NCBI Taxonomy" id="1923877"/>
    <lineage>
        <taxon>Bacteria</taxon>
        <taxon>Bacillati</taxon>
        <taxon>Bacillota</taxon>
        <taxon>Bacilli</taxon>
        <taxon>Bacillales</taxon>
        <taxon>Sporolactobacillaceae</taxon>
        <taxon>Sporolactobacillus</taxon>
    </lineage>
</organism>
<sequence>MAAAKSFADKLSFEQIKIELLNTAYGNDRTLIAKLDPRTLFLWYAFFGIAPWFIHSRFILAGMLLFVIGTTIMTKVSRLIIFILILGLLGESGYLLIASLFFGGNLGIIIPLLVLTMKLSVISLASITAFCSMSPERLGEGLLRIGVPGQVSFSISYGYRMLPTLFEEYNHIFMSYRLRGKSPEKHGLFYFRTVIYFIKLAVKSFYPLLLSMAKRARTTVEALETKGGQYAFRNPAVKKLKLANLRIGKTDYFFLLISVLYLISIFISSHYVSF</sequence>
<keyword evidence="2 5" id="KW-0812">Transmembrane</keyword>
<gene>
    <name evidence="6" type="ORF">ACFSUE_13925</name>
</gene>
<keyword evidence="4 5" id="KW-0472">Membrane</keyword>
<accession>A0ABW5S6G5</accession>
<evidence type="ECO:0000313" key="6">
    <source>
        <dbReference type="EMBL" id="MFD2694712.1"/>
    </source>
</evidence>
<keyword evidence="7" id="KW-1185">Reference proteome</keyword>